<organism evidence="2 3">
    <name type="scientific">Diplocloster modestus</name>
    <dbReference type="NCBI Taxonomy" id="2850322"/>
    <lineage>
        <taxon>Bacteria</taxon>
        <taxon>Bacillati</taxon>
        <taxon>Bacillota</taxon>
        <taxon>Clostridia</taxon>
        <taxon>Lachnospirales</taxon>
        <taxon>Lachnospiraceae</taxon>
        <taxon>Diplocloster</taxon>
    </lineage>
</organism>
<evidence type="ECO:0000313" key="2">
    <source>
        <dbReference type="EMBL" id="MBU9726920.1"/>
    </source>
</evidence>
<gene>
    <name evidence="2" type="ORF">KTH90_12935</name>
</gene>
<dbReference type="RefSeq" id="WP_158354168.1">
    <property type="nucleotide sequence ID" value="NZ_JAHQCX010000008.1"/>
</dbReference>
<dbReference type="Proteomes" id="UP001314681">
    <property type="component" value="Unassembled WGS sequence"/>
</dbReference>
<evidence type="ECO:0000256" key="1">
    <source>
        <dbReference type="SAM" id="MobiDB-lite"/>
    </source>
</evidence>
<reference evidence="2 3" key="1">
    <citation type="submission" date="2021-06" db="EMBL/GenBank/DDBJ databases">
        <title>Description of novel taxa of the family Lachnospiraceae.</title>
        <authorList>
            <person name="Chaplin A.V."/>
            <person name="Sokolova S.R."/>
            <person name="Pikina A.P."/>
            <person name="Korzhanova M."/>
            <person name="Belova V."/>
            <person name="Korostin D."/>
            <person name="Efimov B.A."/>
        </authorList>
    </citation>
    <scope>NUCLEOTIDE SEQUENCE [LARGE SCALE GENOMIC DNA]</scope>
    <source>
        <strain evidence="2 3">ASD4241</strain>
    </source>
</reference>
<accession>A0ABS6K8R9</accession>
<keyword evidence="3" id="KW-1185">Reference proteome</keyword>
<name>A0ABS6K8R9_9FIRM</name>
<dbReference type="EMBL" id="JAHQCX010000008">
    <property type="protein sequence ID" value="MBU9726920.1"/>
    <property type="molecule type" value="Genomic_DNA"/>
</dbReference>
<comment type="caution">
    <text evidence="2">The sequence shown here is derived from an EMBL/GenBank/DDBJ whole genome shotgun (WGS) entry which is preliminary data.</text>
</comment>
<sequence>MAKQQKGTDSNSQAAGTDSRQSYIIRSEQRDLGEGMTMTNDLISNGMGGTKVVNVILYDSTTQERYQIVDEQGGICNFPGVENEQEVFEIAECWAIFPYVLYTFIIYNFENGEAGINWLFQPDGRYWEDEYGFGGNSDEELELHARIDRKGRYLCKYYLKK</sequence>
<protein>
    <submittedName>
        <fullName evidence="2">Uncharacterized protein</fullName>
    </submittedName>
</protein>
<evidence type="ECO:0000313" key="3">
    <source>
        <dbReference type="Proteomes" id="UP001314681"/>
    </source>
</evidence>
<proteinExistence type="predicted"/>
<feature type="region of interest" description="Disordered" evidence="1">
    <location>
        <begin position="1"/>
        <end position="20"/>
    </location>
</feature>